<protein>
    <recommendedName>
        <fullName evidence="11">Iron chelate uptake ABC transporter family permease subunit</fullName>
    </recommendedName>
</protein>
<feature type="transmembrane region" description="Helical" evidence="8">
    <location>
        <begin position="297"/>
        <end position="316"/>
    </location>
</feature>
<keyword evidence="3" id="KW-0813">Transport</keyword>
<feature type="transmembrane region" description="Helical" evidence="8">
    <location>
        <begin position="211"/>
        <end position="235"/>
    </location>
</feature>
<dbReference type="PANTHER" id="PTHR30472:SF24">
    <property type="entry name" value="FERRIC ENTEROBACTIN TRANSPORT SYSTEM PERMEASE PROTEIN FEPG"/>
    <property type="match status" value="1"/>
</dbReference>
<comment type="caution">
    <text evidence="9">The sequence shown here is derived from an EMBL/GenBank/DDBJ whole genome shotgun (WGS) entry which is preliminary data.</text>
</comment>
<dbReference type="EMBL" id="BAABBA010000004">
    <property type="protein sequence ID" value="GAA4286842.1"/>
    <property type="molecule type" value="Genomic_DNA"/>
</dbReference>
<evidence type="ECO:0000256" key="5">
    <source>
        <dbReference type="ARBA" id="ARBA00022692"/>
    </source>
</evidence>
<evidence type="ECO:0000256" key="3">
    <source>
        <dbReference type="ARBA" id="ARBA00022448"/>
    </source>
</evidence>
<reference evidence="10" key="1">
    <citation type="journal article" date="2019" name="Int. J. Syst. Evol. Microbiol.">
        <title>The Global Catalogue of Microorganisms (GCM) 10K type strain sequencing project: providing services to taxonomists for standard genome sequencing and annotation.</title>
        <authorList>
            <consortium name="The Broad Institute Genomics Platform"/>
            <consortium name="The Broad Institute Genome Sequencing Center for Infectious Disease"/>
            <person name="Wu L."/>
            <person name="Ma J."/>
        </authorList>
    </citation>
    <scope>NUCLEOTIDE SEQUENCE [LARGE SCALE GENOMIC DNA]</scope>
    <source>
        <strain evidence="10">JCM 17459</strain>
    </source>
</reference>
<comment type="similarity">
    <text evidence="2">Belongs to the binding-protein-dependent transport system permease family. FecCD subfamily.</text>
</comment>
<name>A0ABP8ESD2_9MICO</name>
<gene>
    <name evidence="9" type="ORF">GCM10022262_12010</name>
</gene>
<dbReference type="Pfam" id="PF01032">
    <property type="entry name" value="FecCD"/>
    <property type="match status" value="1"/>
</dbReference>
<feature type="transmembrane region" description="Helical" evidence="8">
    <location>
        <begin position="140"/>
        <end position="161"/>
    </location>
</feature>
<dbReference type="SUPFAM" id="SSF81345">
    <property type="entry name" value="ABC transporter involved in vitamin B12 uptake, BtuC"/>
    <property type="match status" value="1"/>
</dbReference>
<keyword evidence="4" id="KW-1003">Cell membrane</keyword>
<dbReference type="Gene3D" id="1.10.3470.10">
    <property type="entry name" value="ABC transporter involved in vitamin B12 uptake, BtuC"/>
    <property type="match status" value="1"/>
</dbReference>
<dbReference type="RefSeq" id="WP_345038777.1">
    <property type="nucleotide sequence ID" value="NZ_BAABBA010000004.1"/>
</dbReference>
<keyword evidence="7 8" id="KW-0472">Membrane</keyword>
<evidence type="ECO:0000256" key="7">
    <source>
        <dbReference type="ARBA" id="ARBA00023136"/>
    </source>
</evidence>
<evidence type="ECO:0000256" key="8">
    <source>
        <dbReference type="SAM" id="Phobius"/>
    </source>
</evidence>
<proteinExistence type="inferred from homology"/>
<keyword evidence="6 8" id="KW-1133">Transmembrane helix</keyword>
<evidence type="ECO:0008006" key="11">
    <source>
        <dbReference type="Google" id="ProtNLM"/>
    </source>
</evidence>
<organism evidence="9 10">
    <name type="scientific">Georgenia daeguensis</name>
    <dbReference type="NCBI Taxonomy" id="908355"/>
    <lineage>
        <taxon>Bacteria</taxon>
        <taxon>Bacillati</taxon>
        <taxon>Actinomycetota</taxon>
        <taxon>Actinomycetes</taxon>
        <taxon>Micrococcales</taxon>
        <taxon>Bogoriellaceae</taxon>
        <taxon>Georgenia</taxon>
    </lineage>
</organism>
<evidence type="ECO:0000256" key="2">
    <source>
        <dbReference type="ARBA" id="ARBA00007935"/>
    </source>
</evidence>
<dbReference type="Proteomes" id="UP001499841">
    <property type="component" value="Unassembled WGS sequence"/>
</dbReference>
<dbReference type="CDD" id="cd06550">
    <property type="entry name" value="TM_ABC_iron-siderophores_like"/>
    <property type="match status" value="1"/>
</dbReference>
<evidence type="ECO:0000256" key="1">
    <source>
        <dbReference type="ARBA" id="ARBA00004651"/>
    </source>
</evidence>
<feature type="transmembrane region" description="Helical" evidence="8">
    <location>
        <begin position="168"/>
        <end position="191"/>
    </location>
</feature>
<comment type="subcellular location">
    <subcellularLocation>
        <location evidence="1">Cell membrane</location>
        <topology evidence="1">Multi-pass membrane protein</topology>
    </subcellularLocation>
</comment>
<feature type="transmembrane region" description="Helical" evidence="8">
    <location>
        <begin position="260"/>
        <end position="291"/>
    </location>
</feature>
<accession>A0ABP8ESD2</accession>
<evidence type="ECO:0000313" key="9">
    <source>
        <dbReference type="EMBL" id="GAA4286842.1"/>
    </source>
</evidence>
<evidence type="ECO:0000256" key="4">
    <source>
        <dbReference type="ARBA" id="ARBA00022475"/>
    </source>
</evidence>
<keyword evidence="5 8" id="KW-0812">Transmembrane</keyword>
<evidence type="ECO:0000313" key="10">
    <source>
        <dbReference type="Proteomes" id="UP001499841"/>
    </source>
</evidence>
<sequence>MNGARAVVAPARPGVASSPALAVARYRRAGTRTRAVVAVLLALVLVLVWLHLSVDNAMSAPDLLRTLTGRGESGEKFVLFRLRLPRLLLGVLVGAAFALAGGLFQTTLRNPLASPDILGVSGGASLAAAAAILLGGLSGAAVSLAALGGAVAAAVAIYALAWRSGVSGYRFVLVGVAVAFLVNAGLAYLISRAAVNDVREALVWMVGSLGTPAWADVVALAVALAVLLPAVGLLAPRVRILQLGDDTAGGLGVRVEMTRLAALALAVALAAAATAAAGPVAFVAFVCAPVARRLLPTAGLALVPSALVGVALVLAADLAGQHLLGLQVPVGIVTGVLGAPYLLWLLATANREGRGA</sequence>
<dbReference type="InterPro" id="IPR000522">
    <property type="entry name" value="ABC_transptr_permease_BtuC"/>
</dbReference>
<feature type="transmembrane region" description="Helical" evidence="8">
    <location>
        <begin position="87"/>
        <end position="104"/>
    </location>
</feature>
<evidence type="ECO:0000256" key="6">
    <source>
        <dbReference type="ARBA" id="ARBA00022989"/>
    </source>
</evidence>
<dbReference type="PANTHER" id="PTHR30472">
    <property type="entry name" value="FERRIC ENTEROBACTIN TRANSPORT SYSTEM PERMEASE PROTEIN"/>
    <property type="match status" value="1"/>
</dbReference>
<dbReference type="InterPro" id="IPR037294">
    <property type="entry name" value="ABC_BtuC-like"/>
</dbReference>
<keyword evidence="10" id="KW-1185">Reference proteome</keyword>
<feature type="transmembrane region" description="Helical" evidence="8">
    <location>
        <begin position="116"/>
        <end position="134"/>
    </location>
</feature>
<feature type="transmembrane region" description="Helical" evidence="8">
    <location>
        <begin position="35"/>
        <end position="54"/>
    </location>
</feature>
<feature type="transmembrane region" description="Helical" evidence="8">
    <location>
        <begin position="323"/>
        <end position="347"/>
    </location>
</feature>